<sequence>MLILSPKILITNIYLFIMMKAKKWKSVVLKNARVRQIRTNFRVVLNLTIHAELKRLSRLKELYYDKRISRALTPSQRKREIDLSDATADLLTAISHSPLRCYEASRCLSLESSELSSVYATLASDMVWNPLTKSWICIDCYNYYYGTEEKKQVIRDIFEKIKQEEKSFDEWFKKQVEF</sequence>
<accession>A0A0F9S3V9</accession>
<reference evidence="1" key="1">
    <citation type="journal article" date="2015" name="Nature">
        <title>Complex archaea that bridge the gap between prokaryotes and eukaryotes.</title>
        <authorList>
            <person name="Spang A."/>
            <person name="Saw J.H."/>
            <person name="Jorgensen S.L."/>
            <person name="Zaremba-Niedzwiedzka K."/>
            <person name="Martijn J."/>
            <person name="Lind A.E."/>
            <person name="van Eijk R."/>
            <person name="Schleper C."/>
            <person name="Guy L."/>
            <person name="Ettema T.J."/>
        </authorList>
    </citation>
    <scope>NUCLEOTIDE SEQUENCE</scope>
</reference>
<organism evidence="1">
    <name type="scientific">marine sediment metagenome</name>
    <dbReference type="NCBI Taxonomy" id="412755"/>
    <lineage>
        <taxon>unclassified sequences</taxon>
        <taxon>metagenomes</taxon>
        <taxon>ecological metagenomes</taxon>
    </lineage>
</organism>
<gene>
    <name evidence="1" type="ORF">LCGC14_0899060</name>
</gene>
<comment type="caution">
    <text evidence="1">The sequence shown here is derived from an EMBL/GenBank/DDBJ whole genome shotgun (WGS) entry which is preliminary data.</text>
</comment>
<evidence type="ECO:0000313" key="1">
    <source>
        <dbReference type="EMBL" id="KKN24023.1"/>
    </source>
</evidence>
<dbReference type="EMBL" id="LAZR01002916">
    <property type="protein sequence ID" value="KKN24023.1"/>
    <property type="molecule type" value="Genomic_DNA"/>
</dbReference>
<proteinExistence type="predicted"/>
<protein>
    <submittedName>
        <fullName evidence="1">Uncharacterized protein</fullName>
    </submittedName>
</protein>
<name>A0A0F9S3V9_9ZZZZ</name>
<dbReference type="AlphaFoldDB" id="A0A0F9S3V9"/>